<comment type="caution">
    <text evidence="1">The sequence shown here is derived from an EMBL/GenBank/DDBJ whole genome shotgun (WGS) entry which is preliminary data.</text>
</comment>
<accession>A0A328HAU5</accession>
<organism evidence="1 2">
    <name type="scientific">Arthrobacter globiformis</name>
    <dbReference type="NCBI Taxonomy" id="1665"/>
    <lineage>
        <taxon>Bacteria</taxon>
        <taxon>Bacillati</taxon>
        <taxon>Actinomycetota</taxon>
        <taxon>Actinomycetes</taxon>
        <taxon>Micrococcales</taxon>
        <taxon>Micrococcaceae</taxon>
        <taxon>Arthrobacter</taxon>
    </lineage>
</organism>
<name>A0A328HAU5_ARTGO</name>
<evidence type="ECO:0000313" key="2">
    <source>
        <dbReference type="Proteomes" id="UP000249166"/>
    </source>
</evidence>
<gene>
    <name evidence="1" type="ORF">DBZ45_19800</name>
</gene>
<dbReference type="OrthoDB" id="4949837at2"/>
<proteinExistence type="predicted"/>
<dbReference type="Proteomes" id="UP000249166">
    <property type="component" value="Unassembled WGS sequence"/>
</dbReference>
<evidence type="ECO:0000313" key="1">
    <source>
        <dbReference type="EMBL" id="RAM35619.1"/>
    </source>
</evidence>
<dbReference type="AlphaFoldDB" id="A0A328HAU5"/>
<dbReference type="RefSeq" id="WP_111905536.1">
    <property type="nucleotide sequence ID" value="NZ_QLNP01000102.1"/>
</dbReference>
<reference evidence="1 2" key="1">
    <citation type="submission" date="2018-04" db="EMBL/GenBank/DDBJ databases">
        <title>Bacteria isolated from cave deposits of Manipur.</title>
        <authorList>
            <person name="Sahoo D."/>
            <person name="Sarangthem I."/>
            <person name="Nandeibam J."/>
        </authorList>
    </citation>
    <scope>NUCLEOTIDE SEQUENCE [LARGE SCALE GENOMIC DNA]</scope>
    <source>
        <strain evidence="2">mrc11</strain>
    </source>
</reference>
<sequence length="78" mass="8181">MDEDMRAVEEAVATLESALVEHDPAAATLQTAVAAAVTHGKPIREVAAAAHMTALEVLDAADAVTYPQQAMQPWMLAP</sequence>
<protein>
    <submittedName>
        <fullName evidence="1">Uncharacterized protein</fullName>
    </submittedName>
</protein>
<dbReference type="EMBL" id="QLNP01000102">
    <property type="protein sequence ID" value="RAM35619.1"/>
    <property type="molecule type" value="Genomic_DNA"/>
</dbReference>